<dbReference type="PROSITE" id="PS00041">
    <property type="entry name" value="HTH_ARAC_FAMILY_1"/>
    <property type="match status" value="1"/>
</dbReference>
<dbReference type="SUPFAM" id="SSF51215">
    <property type="entry name" value="Regulatory protein AraC"/>
    <property type="match status" value="1"/>
</dbReference>
<dbReference type="EMBL" id="CP032101">
    <property type="protein sequence ID" value="AXX86968.1"/>
    <property type="molecule type" value="Genomic_DNA"/>
</dbReference>
<protein>
    <submittedName>
        <fullName evidence="5">Transcriptional regulator, AraC family</fullName>
    </submittedName>
</protein>
<dbReference type="PROSITE" id="PS01124">
    <property type="entry name" value="HTH_ARAC_FAMILY_2"/>
    <property type="match status" value="1"/>
</dbReference>
<proteinExistence type="predicted"/>
<dbReference type="RefSeq" id="WP_099312639.1">
    <property type="nucleotide sequence ID" value="NZ_CP032101.1"/>
</dbReference>
<dbReference type="InterPro" id="IPR003313">
    <property type="entry name" value="AraC-bd"/>
</dbReference>
<dbReference type="InterPro" id="IPR014710">
    <property type="entry name" value="RmlC-like_jellyroll"/>
</dbReference>
<gene>
    <name evidence="5" type="ORF">AMRN_1226</name>
    <name evidence="6" type="ORF">CPH92_13575</name>
</gene>
<dbReference type="SUPFAM" id="SSF46689">
    <property type="entry name" value="Homeodomain-like"/>
    <property type="match status" value="1"/>
</dbReference>
<dbReference type="GO" id="GO:0003700">
    <property type="term" value="F:DNA-binding transcription factor activity"/>
    <property type="evidence" value="ECO:0007669"/>
    <property type="project" value="InterPro"/>
</dbReference>
<dbReference type="Proteomes" id="UP000224740">
    <property type="component" value="Unassembled WGS sequence"/>
</dbReference>
<keyword evidence="1" id="KW-0805">Transcription regulation</keyword>
<dbReference type="Pfam" id="PF02311">
    <property type="entry name" value="AraC_binding"/>
    <property type="match status" value="1"/>
</dbReference>
<evidence type="ECO:0000313" key="7">
    <source>
        <dbReference type="Proteomes" id="UP000224740"/>
    </source>
</evidence>
<organism evidence="5 8">
    <name type="scientific">Malaciobacter marinus</name>
    <dbReference type="NCBI Taxonomy" id="505249"/>
    <lineage>
        <taxon>Bacteria</taxon>
        <taxon>Pseudomonadati</taxon>
        <taxon>Campylobacterota</taxon>
        <taxon>Epsilonproteobacteria</taxon>
        <taxon>Campylobacterales</taxon>
        <taxon>Arcobacteraceae</taxon>
        <taxon>Malaciobacter</taxon>
    </lineage>
</organism>
<dbReference type="KEGG" id="amar:AMRN_1226"/>
<keyword evidence="2" id="KW-0238">DNA-binding</keyword>
<name>A0A347TK40_9BACT</name>
<evidence type="ECO:0000259" key="4">
    <source>
        <dbReference type="PROSITE" id="PS01124"/>
    </source>
</evidence>
<dbReference type="PANTHER" id="PTHR43280">
    <property type="entry name" value="ARAC-FAMILY TRANSCRIPTIONAL REGULATOR"/>
    <property type="match status" value="1"/>
</dbReference>
<dbReference type="GO" id="GO:0043565">
    <property type="term" value="F:sequence-specific DNA binding"/>
    <property type="evidence" value="ECO:0007669"/>
    <property type="project" value="InterPro"/>
</dbReference>
<reference evidence="7" key="1">
    <citation type="submission" date="2017-09" db="EMBL/GenBank/DDBJ databases">
        <title>Arcobacter canalis sp. nov., a new species isolated from a water canal contaminated with urban sewage.</title>
        <authorList>
            <person name="Perez-Cataluna A."/>
            <person name="Salas-Masso N."/>
            <person name="Figueras M.J."/>
        </authorList>
    </citation>
    <scope>NUCLEOTIDE SEQUENCE [LARGE SCALE GENOMIC DNA]</scope>
    <source>
        <strain evidence="7">CECT 7727</strain>
    </source>
</reference>
<dbReference type="EMBL" id="NXAO01000085">
    <property type="protein sequence ID" value="PHO14100.1"/>
    <property type="molecule type" value="Genomic_DNA"/>
</dbReference>
<dbReference type="Pfam" id="PF12833">
    <property type="entry name" value="HTH_18"/>
    <property type="match status" value="1"/>
</dbReference>
<evidence type="ECO:0000313" key="5">
    <source>
        <dbReference type="EMBL" id="AXX86968.1"/>
    </source>
</evidence>
<evidence type="ECO:0000256" key="1">
    <source>
        <dbReference type="ARBA" id="ARBA00023015"/>
    </source>
</evidence>
<dbReference type="PANTHER" id="PTHR43280:SF28">
    <property type="entry name" value="HTH-TYPE TRANSCRIPTIONAL ACTIVATOR RHAS"/>
    <property type="match status" value="1"/>
</dbReference>
<evidence type="ECO:0000313" key="6">
    <source>
        <dbReference type="EMBL" id="PHO14100.1"/>
    </source>
</evidence>
<dbReference type="AlphaFoldDB" id="A0A347TK40"/>
<evidence type="ECO:0000256" key="3">
    <source>
        <dbReference type="ARBA" id="ARBA00023163"/>
    </source>
</evidence>
<keyword evidence="3" id="KW-0804">Transcription</keyword>
<feature type="domain" description="HTH araC/xylS-type" evidence="4">
    <location>
        <begin position="169"/>
        <end position="268"/>
    </location>
</feature>
<accession>A0A347TK40</accession>
<evidence type="ECO:0000256" key="2">
    <source>
        <dbReference type="ARBA" id="ARBA00023125"/>
    </source>
</evidence>
<reference evidence="6" key="2">
    <citation type="submission" date="2017-09" db="EMBL/GenBank/DDBJ databases">
        <authorList>
            <person name="Perez-Cataluna A."/>
            <person name="Figueras M.J."/>
            <person name="Salas-Masso N."/>
        </authorList>
    </citation>
    <scope>NUCLEOTIDE SEQUENCE</scope>
    <source>
        <strain evidence="6">CECT 7727</strain>
    </source>
</reference>
<keyword evidence="7" id="KW-1185">Reference proteome</keyword>
<dbReference type="InterPro" id="IPR009057">
    <property type="entry name" value="Homeodomain-like_sf"/>
</dbReference>
<dbReference type="InterPro" id="IPR037923">
    <property type="entry name" value="HTH-like"/>
</dbReference>
<dbReference type="InterPro" id="IPR018060">
    <property type="entry name" value="HTH_AraC"/>
</dbReference>
<dbReference type="Gene3D" id="1.10.10.60">
    <property type="entry name" value="Homeodomain-like"/>
    <property type="match status" value="1"/>
</dbReference>
<sequence length="269" mass="32108">MKKNSTMKEISFKEHKLIFKNIIKKHSFAKHIHEDTYMIGICLHGKGVFTLENEKNEVNEKMIFIIPPNTVHSCISYDIDGKWNFLTCFIPKDFFENIASSICSKSNYTFKEYFIKDDKLFSHLEELIRTTLLSEKLIDEEIINFITLFCEKYMTYKEKIKTIENEKFELLFKYLKEESYELKELNFYKMAEIMKMNPYYFHRIFSKTIGLTPQSFINFLRVSKATKLLKKYDSLASVAQDCGFYDQSHFTKEFKKYHGITPKNFKNIP</sequence>
<dbReference type="Gene3D" id="2.60.120.10">
    <property type="entry name" value="Jelly Rolls"/>
    <property type="match status" value="1"/>
</dbReference>
<dbReference type="PRINTS" id="PR00032">
    <property type="entry name" value="HTHARAC"/>
</dbReference>
<reference evidence="5 8" key="3">
    <citation type="submission" date="2018-08" db="EMBL/GenBank/DDBJ databases">
        <title>Complete genome of the Arcobacter marinus type strain JCM 15502.</title>
        <authorList>
            <person name="Miller W.G."/>
            <person name="Yee E."/>
            <person name="Huynh S."/>
            <person name="Parker C.T."/>
        </authorList>
    </citation>
    <scope>NUCLEOTIDE SEQUENCE [LARGE SCALE GENOMIC DNA]</scope>
    <source>
        <strain evidence="5 8">JCM 15502</strain>
    </source>
</reference>
<dbReference type="Proteomes" id="UP000264693">
    <property type="component" value="Chromosome"/>
</dbReference>
<dbReference type="InterPro" id="IPR018062">
    <property type="entry name" value="HTH_AraC-typ_CS"/>
</dbReference>
<evidence type="ECO:0000313" key="8">
    <source>
        <dbReference type="Proteomes" id="UP000264693"/>
    </source>
</evidence>
<dbReference type="SMART" id="SM00342">
    <property type="entry name" value="HTH_ARAC"/>
    <property type="match status" value="1"/>
</dbReference>
<dbReference type="InterPro" id="IPR020449">
    <property type="entry name" value="Tscrpt_reg_AraC-type_HTH"/>
</dbReference>